<evidence type="ECO:0000313" key="4">
    <source>
        <dbReference type="Proteomes" id="UP000838821"/>
    </source>
</evidence>
<dbReference type="InterPro" id="IPR013762">
    <property type="entry name" value="Integrase-like_cat_sf"/>
</dbReference>
<dbReference type="SUPFAM" id="SSF56349">
    <property type="entry name" value="DNA breaking-rejoining enzymes"/>
    <property type="match status" value="1"/>
</dbReference>
<dbReference type="PANTHER" id="PTHR30349:SF64">
    <property type="entry name" value="PROPHAGE INTEGRASE INTD-RELATED"/>
    <property type="match status" value="1"/>
</dbReference>
<dbReference type="Proteomes" id="UP000838821">
    <property type="component" value="Unassembled WGS sequence"/>
</dbReference>
<feature type="domain" description="Tyr recombinase" evidence="2">
    <location>
        <begin position="1"/>
        <end position="131"/>
    </location>
</feature>
<dbReference type="EMBL" id="CAKMMW010000008">
    <property type="protein sequence ID" value="CAH1208296.1"/>
    <property type="molecule type" value="Genomic_DNA"/>
</dbReference>
<keyword evidence="1" id="KW-0233">DNA recombination</keyword>
<dbReference type="PROSITE" id="PS51898">
    <property type="entry name" value="TYR_RECOMBINASE"/>
    <property type="match status" value="1"/>
</dbReference>
<reference evidence="3" key="1">
    <citation type="submission" date="2022-01" db="EMBL/GenBank/DDBJ databases">
        <authorList>
            <person name="Criscuolo A."/>
        </authorList>
    </citation>
    <scope>NUCLEOTIDE SEQUENCE</scope>
    <source>
        <strain evidence="3">CIP111891</strain>
    </source>
</reference>
<evidence type="ECO:0000259" key="2">
    <source>
        <dbReference type="PROSITE" id="PS51898"/>
    </source>
</evidence>
<sequence>MKAPKSKASKRTVTMPEWFMQEMKVFHHSWKLDKLKAGELWEGNEQQYVFQIGFGKPLYHSSPTHWWKKFTERHNLKFIRLHDLRHSAATILIQNDVSMKAIQERLGHSKHQTTADLYAHVAQSVSRVAADKLEKFNPRLNISSTVRQQG</sequence>
<keyword evidence="4" id="KW-1185">Reference proteome</keyword>
<dbReference type="PANTHER" id="PTHR30349">
    <property type="entry name" value="PHAGE INTEGRASE-RELATED"/>
    <property type="match status" value="1"/>
</dbReference>
<proteinExistence type="predicted"/>
<dbReference type="Gene3D" id="1.10.443.10">
    <property type="entry name" value="Intergrase catalytic core"/>
    <property type="match status" value="1"/>
</dbReference>
<evidence type="ECO:0000313" key="3">
    <source>
        <dbReference type="EMBL" id="CAH1208296.1"/>
    </source>
</evidence>
<evidence type="ECO:0000256" key="1">
    <source>
        <dbReference type="ARBA" id="ARBA00023172"/>
    </source>
</evidence>
<dbReference type="InterPro" id="IPR050090">
    <property type="entry name" value="Tyrosine_recombinase_XerCD"/>
</dbReference>
<name>A0ABM9CAF3_9BACL</name>
<accession>A0ABM9CAF3</accession>
<dbReference type="InterPro" id="IPR011010">
    <property type="entry name" value="DNA_brk_join_enz"/>
</dbReference>
<comment type="caution">
    <text evidence="3">The sequence shown here is derived from an EMBL/GenBank/DDBJ whole genome shotgun (WGS) entry which is preliminary data.</text>
</comment>
<protein>
    <submittedName>
        <fullName evidence="3">Tyrosine recombinase XerC</fullName>
    </submittedName>
</protein>
<dbReference type="CDD" id="cd01189">
    <property type="entry name" value="INT_ICEBs1_C_like"/>
    <property type="match status" value="1"/>
</dbReference>
<dbReference type="Pfam" id="PF00589">
    <property type="entry name" value="Phage_integrase"/>
    <property type="match status" value="1"/>
</dbReference>
<organism evidence="3 4">
    <name type="scientific">Paenibacillus allorhizoplanae</name>
    <dbReference type="NCBI Taxonomy" id="2905648"/>
    <lineage>
        <taxon>Bacteria</taxon>
        <taxon>Bacillati</taxon>
        <taxon>Bacillota</taxon>
        <taxon>Bacilli</taxon>
        <taxon>Bacillales</taxon>
        <taxon>Paenibacillaceae</taxon>
        <taxon>Paenibacillus</taxon>
    </lineage>
</organism>
<gene>
    <name evidence="3" type="primary">xerC_4</name>
    <name evidence="3" type="ORF">PAECIP111891_03191</name>
</gene>
<dbReference type="InterPro" id="IPR002104">
    <property type="entry name" value="Integrase_catalytic"/>
</dbReference>